<name>A0A8J9YTB1_BRALA</name>
<comment type="catalytic activity">
    <reaction evidence="19">
        <text>(2E)-decenoyl-CoA + NADPH + H(+) = decanoyl-CoA + NADP(+)</text>
        <dbReference type="Rhea" id="RHEA:44960"/>
        <dbReference type="ChEBI" id="CHEBI:15378"/>
        <dbReference type="ChEBI" id="CHEBI:57783"/>
        <dbReference type="ChEBI" id="CHEBI:58349"/>
        <dbReference type="ChEBI" id="CHEBI:61406"/>
        <dbReference type="ChEBI" id="CHEBI:61430"/>
    </reaction>
    <physiologicalReaction direction="left-to-right" evidence="19">
        <dbReference type="Rhea" id="RHEA:44961"/>
    </physiologicalReaction>
</comment>
<dbReference type="GO" id="GO:0006633">
    <property type="term" value="P:fatty acid biosynthetic process"/>
    <property type="evidence" value="ECO:0007669"/>
    <property type="project" value="UniProtKB-KW"/>
</dbReference>
<evidence type="ECO:0000256" key="7">
    <source>
        <dbReference type="ARBA" id="ARBA00023002"/>
    </source>
</evidence>
<evidence type="ECO:0000256" key="15">
    <source>
        <dbReference type="ARBA" id="ARBA00047570"/>
    </source>
</evidence>
<dbReference type="EC" id="1.3.1.38" evidence="13"/>
<comment type="pathway">
    <text evidence="2">Lipid metabolism.</text>
</comment>
<keyword evidence="7" id="KW-0560">Oxidoreductase</keyword>
<comment type="catalytic activity">
    <reaction evidence="20">
        <text>(2E)-octenoyl-CoA + NADPH + H(+) = octanoyl-CoA + NADP(+)</text>
        <dbReference type="Rhea" id="RHEA:44952"/>
        <dbReference type="ChEBI" id="CHEBI:15378"/>
        <dbReference type="ChEBI" id="CHEBI:57386"/>
        <dbReference type="ChEBI" id="CHEBI:57783"/>
        <dbReference type="ChEBI" id="CHEBI:58349"/>
        <dbReference type="ChEBI" id="CHEBI:62242"/>
    </reaction>
    <physiologicalReaction direction="left-to-right" evidence="20">
        <dbReference type="Rhea" id="RHEA:44953"/>
    </physiologicalReaction>
</comment>
<dbReference type="GO" id="GO:0005777">
    <property type="term" value="C:peroxisome"/>
    <property type="evidence" value="ECO:0007669"/>
    <property type="project" value="UniProtKB-SubCell"/>
</dbReference>
<sequence>MAAGGLRVRSAFRKGLFTDKVAIVTGGGTGIGKAIAQELLYLGCKVMIASRSEEKVRTAAEEMSSLIPTDSPAQVKALQCNIRKEEDVKNLFSTTIGEFGKLDFLVNNAGGQFPSPAAQISLKGWNAVVDTNLNGTFLCCREAYHSWMAENGGVIVNIIADMWKGFPMMSHTGAARAAVDNLTKSLALEWAANGIRINSVAPGSSIYSDTAARNYSATENVFLREVPNIPAKRLGKPEEVSTAVCFLLSPSSAFITGETVKVDGGQSLYRNQFEIPDHNKQPAYDWEKLIEEEESDGNPKSKL</sequence>
<keyword evidence="9" id="KW-0576">Peroxisome</keyword>
<comment type="catalytic activity">
    <reaction evidence="16">
        <text>(2E)-tetradecenoyl-CoA + NADPH + H(+) = tetradecanoyl-CoA + NADP(+)</text>
        <dbReference type="Rhea" id="RHEA:44968"/>
        <dbReference type="ChEBI" id="CHEBI:15378"/>
        <dbReference type="ChEBI" id="CHEBI:57385"/>
        <dbReference type="ChEBI" id="CHEBI:57783"/>
        <dbReference type="ChEBI" id="CHEBI:58349"/>
        <dbReference type="ChEBI" id="CHEBI:61405"/>
    </reaction>
    <physiologicalReaction direction="left-to-right" evidence="16">
        <dbReference type="Rhea" id="RHEA:44969"/>
    </physiologicalReaction>
</comment>
<comment type="catalytic activity">
    <reaction evidence="15">
        <text>(2E)-dodecenoyl-CoA + NADPH + H(+) = dodecanoyl-CoA + NADP(+)</text>
        <dbReference type="Rhea" id="RHEA:44964"/>
        <dbReference type="ChEBI" id="CHEBI:15378"/>
        <dbReference type="ChEBI" id="CHEBI:57330"/>
        <dbReference type="ChEBI" id="CHEBI:57375"/>
        <dbReference type="ChEBI" id="CHEBI:57783"/>
        <dbReference type="ChEBI" id="CHEBI:58349"/>
    </reaction>
    <physiologicalReaction direction="left-to-right" evidence="15">
        <dbReference type="Rhea" id="RHEA:44965"/>
    </physiologicalReaction>
</comment>
<evidence type="ECO:0000256" key="6">
    <source>
        <dbReference type="ARBA" id="ARBA00022857"/>
    </source>
</evidence>
<evidence type="ECO:0000256" key="2">
    <source>
        <dbReference type="ARBA" id="ARBA00005189"/>
    </source>
</evidence>
<evidence type="ECO:0000256" key="13">
    <source>
        <dbReference type="ARBA" id="ARBA00038849"/>
    </source>
</evidence>
<dbReference type="InterPro" id="IPR052388">
    <property type="entry name" value="Peroxisomal_t2-enoyl-CoA_red"/>
</dbReference>
<evidence type="ECO:0000313" key="21">
    <source>
        <dbReference type="EMBL" id="CAH1241308.1"/>
    </source>
</evidence>
<evidence type="ECO:0000256" key="10">
    <source>
        <dbReference type="ARBA" id="ARBA00023160"/>
    </source>
</evidence>
<keyword evidence="5" id="KW-0276">Fatty acid metabolism</keyword>
<keyword evidence="3" id="KW-0444">Lipid biosynthesis</keyword>
<dbReference type="FunFam" id="3.40.50.720:FF:000335">
    <property type="entry name" value="Peroxisomal trans-2-enoyl-CoA reductase"/>
    <property type="match status" value="1"/>
</dbReference>
<evidence type="ECO:0000256" key="3">
    <source>
        <dbReference type="ARBA" id="ARBA00022516"/>
    </source>
</evidence>
<evidence type="ECO:0000256" key="11">
    <source>
        <dbReference type="ARBA" id="ARBA00037124"/>
    </source>
</evidence>
<gene>
    <name evidence="21" type="primary">PECR</name>
    <name evidence="21" type="ORF">BLAG_LOCUS5006</name>
</gene>
<dbReference type="InterPro" id="IPR002347">
    <property type="entry name" value="SDR_fam"/>
</dbReference>
<evidence type="ECO:0000256" key="14">
    <source>
        <dbReference type="ARBA" id="ARBA00041063"/>
    </source>
</evidence>
<evidence type="ECO:0000256" key="18">
    <source>
        <dbReference type="ARBA" id="ARBA00049251"/>
    </source>
</evidence>
<keyword evidence="6" id="KW-0521">NADP</keyword>
<dbReference type="SUPFAM" id="SSF51735">
    <property type="entry name" value="NAD(P)-binding Rossmann-fold domains"/>
    <property type="match status" value="1"/>
</dbReference>
<dbReference type="PANTHER" id="PTHR24317:SF7">
    <property type="entry name" value="PEROXISOMAL TRANS-2-ENOYL-COA REDUCTASE"/>
    <property type="match status" value="1"/>
</dbReference>
<dbReference type="AlphaFoldDB" id="A0A8J9YTB1"/>
<evidence type="ECO:0000256" key="1">
    <source>
        <dbReference type="ARBA" id="ARBA00004275"/>
    </source>
</evidence>
<evidence type="ECO:0000256" key="16">
    <source>
        <dbReference type="ARBA" id="ARBA00048686"/>
    </source>
</evidence>
<dbReference type="EMBL" id="OV696697">
    <property type="protein sequence ID" value="CAH1241308.1"/>
    <property type="molecule type" value="Genomic_DNA"/>
</dbReference>
<dbReference type="GO" id="GO:0019166">
    <property type="term" value="F:trans-2-enoyl-CoA reductase (NADPH) activity"/>
    <property type="evidence" value="ECO:0007669"/>
    <property type="project" value="UniProtKB-EC"/>
</dbReference>
<dbReference type="PANTHER" id="PTHR24317">
    <property type="entry name" value="PEROXISOMAL TRANS-2-ENOYL-COA REDUCTASE"/>
    <property type="match status" value="1"/>
</dbReference>
<evidence type="ECO:0000256" key="9">
    <source>
        <dbReference type="ARBA" id="ARBA00023140"/>
    </source>
</evidence>
<comment type="function">
    <text evidence="11">Participates in chain elongation of fatty acids. Catalyzes the reduction of trans-2-enoyl-CoAs of varying chain lengths from 6:1 to 16:1, having maximum activity with 10:1 CoA. Has no 2,4-dienoyl-CoA reductase activity.</text>
</comment>
<dbReference type="PRINTS" id="PR00080">
    <property type="entry name" value="SDRFAMILY"/>
</dbReference>
<dbReference type="PRINTS" id="PR00081">
    <property type="entry name" value="GDHRDH"/>
</dbReference>
<evidence type="ECO:0000256" key="5">
    <source>
        <dbReference type="ARBA" id="ARBA00022832"/>
    </source>
</evidence>
<evidence type="ECO:0000256" key="17">
    <source>
        <dbReference type="ARBA" id="ARBA00049108"/>
    </source>
</evidence>
<comment type="catalytic activity">
    <reaction evidence="18">
        <text>a (2E)-enoyl-CoA + NADPH + H(+) = a 2,3-saturated acyl-CoA + NADP(+)</text>
        <dbReference type="Rhea" id="RHEA:33763"/>
        <dbReference type="ChEBI" id="CHEBI:15378"/>
        <dbReference type="ChEBI" id="CHEBI:57783"/>
        <dbReference type="ChEBI" id="CHEBI:58349"/>
        <dbReference type="ChEBI" id="CHEBI:58856"/>
        <dbReference type="ChEBI" id="CHEBI:65111"/>
        <dbReference type="EC" id="1.3.1.38"/>
    </reaction>
    <physiologicalReaction direction="left-to-right" evidence="18">
        <dbReference type="Rhea" id="RHEA:33764"/>
    </physiologicalReaction>
</comment>
<comment type="catalytic activity">
    <reaction evidence="17">
        <text>(2E)-hexenoyl-CoA + NADPH + H(+) = hexanoyl-CoA + NADP(+)</text>
        <dbReference type="Rhea" id="RHEA:44956"/>
        <dbReference type="ChEBI" id="CHEBI:15378"/>
        <dbReference type="ChEBI" id="CHEBI:57783"/>
        <dbReference type="ChEBI" id="CHEBI:58349"/>
        <dbReference type="ChEBI" id="CHEBI:62077"/>
        <dbReference type="ChEBI" id="CHEBI:62620"/>
    </reaction>
    <physiologicalReaction direction="left-to-right" evidence="17">
        <dbReference type="Rhea" id="RHEA:44957"/>
    </physiologicalReaction>
</comment>
<dbReference type="InterPro" id="IPR036291">
    <property type="entry name" value="NAD(P)-bd_dom_sf"/>
</dbReference>
<keyword evidence="4" id="KW-0597">Phosphoprotein</keyword>
<evidence type="ECO:0000256" key="4">
    <source>
        <dbReference type="ARBA" id="ARBA00022553"/>
    </source>
</evidence>
<evidence type="ECO:0000256" key="8">
    <source>
        <dbReference type="ARBA" id="ARBA00023098"/>
    </source>
</evidence>
<dbReference type="OrthoDB" id="417891at2759"/>
<keyword evidence="8" id="KW-0443">Lipid metabolism</keyword>
<dbReference type="Gene3D" id="3.40.50.720">
    <property type="entry name" value="NAD(P)-binding Rossmann-like Domain"/>
    <property type="match status" value="1"/>
</dbReference>
<reference evidence="21" key="1">
    <citation type="submission" date="2022-01" db="EMBL/GenBank/DDBJ databases">
        <authorList>
            <person name="Braso-Vives M."/>
        </authorList>
    </citation>
    <scope>NUCLEOTIDE SEQUENCE</scope>
</reference>
<evidence type="ECO:0000313" key="22">
    <source>
        <dbReference type="Proteomes" id="UP000838412"/>
    </source>
</evidence>
<keyword evidence="10" id="KW-0275">Fatty acid biosynthesis</keyword>
<dbReference type="Proteomes" id="UP000838412">
    <property type="component" value="Chromosome 12"/>
</dbReference>
<comment type="subcellular location">
    <subcellularLocation>
        <location evidence="1">Peroxisome</location>
    </subcellularLocation>
</comment>
<dbReference type="GO" id="GO:0033306">
    <property type="term" value="P:phytol metabolic process"/>
    <property type="evidence" value="ECO:0007669"/>
    <property type="project" value="TreeGrafter"/>
</dbReference>
<evidence type="ECO:0000256" key="12">
    <source>
        <dbReference type="ARBA" id="ARBA00038622"/>
    </source>
</evidence>
<evidence type="ECO:0000256" key="20">
    <source>
        <dbReference type="ARBA" id="ARBA00049559"/>
    </source>
</evidence>
<organism evidence="21 22">
    <name type="scientific">Branchiostoma lanceolatum</name>
    <name type="common">Common lancelet</name>
    <name type="synonym">Amphioxus lanceolatum</name>
    <dbReference type="NCBI Taxonomy" id="7740"/>
    <lineage>
        <taxon>Eukaryota</taxon>
        <taxon>Metazoa</taxon>
        <taxon>Chordata</taxon>
        <taxon>Cephalochordata</taxon>
        <taxon>Leptocardii</taxon>
        <taxon>Amphioxiformes</taxon>
        <taxon>Branchiostomatidae</taxon>
        <taxon>Branchiostoma</taxon>
    </lineage>
</organism>
<proteinExistence type="predicted"/>
<keyword evidence="22" id="KW-1185">Reference proteome</keyword>
<accession>A0A8J9YTB1</accession>
<evidence type="ECO:0000256" key="19">
    <source>
        <dbReference type="ARBA" id="ARBA00049386"/>
    </source>
</evidence>
<dbReference type="Pfam" id="PF13561">
    <property type="entry name" value="adh_short_C2"/>
    <property type="match status" value="1"/>
</dbReference>
<dbReference type="CDD" id="cd05369">
    <property type="entry name" value="TER_DECR_SDR_a"/>
    <property type="match status" value="1"/>
</dbReference>
<protein>
    <recommendedName>
        <fullName evidence="14">Peroxisomal trans-2-enoyl-CoA reductase</fullName>
        <ecNumber evidence="13">1.3.1.38</ecNumber>
    </recommendedName>
</protein>
<comment type="subunit">
    <text evidence="12">Interacts with PEX5, probably required to target it into peroxisomes.</text>
</comment>